<dbReference type="InterPro" id="IPR002010">
    <property type="entry name" value="T3SS_IM_R"/>
</dbReference>
<evidence type="ECO:0000313" key="9">
    <source>
        <dbReference type="Proteomes" id="UP000003136"/>
    </source>
</evidence>
<protein>
    <recommendedName>
        <fullName evidence="10">Flagellar biosynthetic protein FliR</fullName>
    </recommendedName>
</protein>
<dbReference type="Pfam" id="PF01311">
    <property type="entry name" value="Bac_export_1"/>
    <property type="match status" value="1"/>
</dbReference>
<evidence type="ECO:0000256" key="1">
    <source>
        <dbReference type="ARBA" id="ARBA00004651"/>
    </source>
</evidence>
<evidence type="ECO:0000256" key="2">
    <source>
        <dbReference type="ARBA" id="ARBA00009772"/>
    </source>
</evidence>
<dbReference type="EMBL" id="ABVQ01000036">
    <property type="protein sequence ID" value="EEC57062.1"/>
    <property type="molecule type" value="Genomic_DNA"/>
</dbReference>
<evidence type="ECO:0000256" key="5">
    <source>
        <dbReference type="ARBA" id="ARBA00022989"/>
    </source>
</evidence>
<comment type="subcellular location">
    <subcellularLocation>
        <location evidence="1">Cell membrane</location>
        <topology evidence="1">Multi-pass membrane protein</topology>
    </subcellularLocation>
</comment>
<reference evidence="8 9" key="1">
    <citation type="submission" date="2008-11" db="EMBL/GenBank/DDBJ databases">
        <title>Draft genome sequence of Bacteroides pectinophilus (ATCC 43243).</title>
        <authorList>
            <person name="Sudarsanam P."/>
            <person name="Ley R."/>
            <person name="Guruge J."/>
            <person name="Turnbaugh P.J."/>
            <person name="Mahowald M."/>
            <person name="Liep D."/>
            <person name="Gordon J."/>
        </authorList>
    </citation>
    <scope>NUCLEOTIDE SEQUENCE [LARGE SCALE GENOMIC DNA]</scope>
    <source>
        <strain evidence="8 9">ATCC 43243</strain>
    </source>
</reference>
<dbReference type="Proteomes" id="UP000003136">
    <property type="component" value="Unassembled WGS sequence"/>
</dbReference>
<feature type="transmembrane region" description="Helical" evidence="7">
    <location>
        <begin position="43"/>
        <end position="63"/>
    </location>
</feature>
<name>B7ATS8_9FIRM</name>
<dbReference type="GO" id="GO:0005886">
    <property type="term" value="C:plasma membrane"/>
    <property type="evidence" value="ECO:0007669"/>
    <property type="project" value="UniProtKB-SubCell"/>
</dbReference>
<dbReference type="GO" id="GO:0006605">
    <property type="term" value="P:protein targeting"/>
    <property type="evidence" value="ECO:0007669"/>
    <property type="project" value="InterPro"/>
</dbReference>
<comment type="similarity">
    <text evidence="2">Belongs to the FliR/MopE/SpaR family.</text>
</comment>
<gene>
    <name evidence="8" type="ORF">BACPEC_01550</name>
</gene>
<accession>B7ATS8</accession>
<keyword evidence="9" id="KW-1185">Reference proteome</keyword>
<feature type="transmembrane region" description="Helical" evidence="7">
    <location>
        <begin position="127"/>
        <end position="145"/>
    </location>
</feature>
<sequence>MINYSVALQEFELFILILVRISTFVYAAPFFNTANTPNRVKIGFSFALAILVYTLDLGITYTYSGMLDYAAIVLSEAAVGLLLGYAANASVQIIMFSGHIIDVDMGISMATIFDPTTKTQVGIMSNLYYYLLSLLLIVSGLYRYLVSAIVDTYKVIPIGQAAFRPSLYTTIVDFIGDYFVIGFRIALPMFACMMLLNCILGVLARIAPQMNMFVMGMQLKIFVGIIVVTFTLVMLPSVSNYIFQEIRTIMVQIVNSMTPV</sequence>
<evidence type="ECO:0000256" key="6">
    <source>
        <dbReference type="ARBA" id="ARBA00023136"/>
    </source>
</evidence>
<feature type="transmembrane region" description="Helical" evidence="7">
    <location>
        <begin position="185"/>
        <end position="207"/>
    </location>
</feature>
<feature type="transmembrane region" description="Helical" evidence="7">
    <location>
        <begin position="13"/>
        <end position="31"/>
    </location>
</feature>
<proteinExistence type="inferred from homology"/>
<evidence type="ECO:0000313" key="8">
    <source>
        <dbReference type="EMBL" id="EEC57062.1"/>
    </source>
</evidence>
<dbReference type="PRINTS" id="PR00953">
    <property type="entry name" value="TYPE3IMRPROT"/>
</dbReference>
<evidence type="ECO:0000256" key="4">
    <source>
        <dbReference type="ARBA" id="ARBA00022692"/>
    </source>
</evidence>
<keyword evidence="6 7" id="KW-0472">Membrane</keyword>
<dbReference type="PANTHER" id="PTHR30065:SF1">
    <property type="entry name" value="SURFACE PRESENTATION OF ANTIGENS PROTEIN SPAR"/>
    <property type="match status" value="1"/>
</dbReference>
<reference evidence="8 9" key="2">
    <citation type="submission" date="2008-11" db="EMBL/GenBank/DDBJ databases">
        <authorList>
            <person name="Fulton L."/>
            <person name="Clifton S."/>
            <person name="Fulton B."/>
            <person name="Xu J."/>
            <person name="Minx P."/>
            <person name="Pepin K.H."/>
            <person name="Johnson M."/>
            <person name="Bhonagiri V."/>
            <person name="Nash W.E."/>
            <person name="Mardis E.R."/>
            <person name="Wilson R.K."/>
        </authorList>
    </citation>
    <scope>NUCLEOTIDE SEQUENCE [LARGE SCALE GENOMIC DNA]</scope>
    <source>
        <strain evidence="8 9">ATCC 43243</strain>
    </source>
</reference>
<keyword evidence="3" id="KW-1003">Cell membrane</keyword>
<evidence type="ECO:0000256" key="7">
    <source>
        <dbReference type="SAM" id="Phobius"/>
    </source>
</evidence>
<dbReference type="AlphaFoldDB" id="B7ATS8"/>
<evidence type="ECO:0000256" key="3">
    <source>
        <dbReference type="ARBA" id="ARBA00022475"/>
    </source>
</evidence>
<evidence type="ECO:0008006" key="10">
    <source>
        <dbReference type="Google" id="ProtNLM"/>
    </source>
</evidence>
<dbReference type="eggNOG" id="COG1684">
    <property type="taxonomic scope" value="Bacteria"/>
</dbReference>
<feature type="transmembrane region" description="Helical" evidence="7">
    <location>
        <begin position="219"/>
        <end position="243"/>
    </location>
</feature>
<dbReference type="STRING" id="483218.BACPEC_01550"/>
<dbReference type="PANTHER" id="PTHR30065">
    <property type="entry name" value="FLAGELLAR BIOSYNTHETIC PROTEIN FLIR"/>
    <property type="match status" value="1"/>
</dbReference>
<keyword evidence="5 7" id="KW-1133">Transmembrane helix</keyword>
<keyword evidence="4 7" id="KW-0812">Transmembrane</keyword>
<organism evidence="8 9">
    <name type="scientific">[Bacteroides] pectinophilus ATCC 43243</name>
    <dbReference type="NCBI Taxonomy" id="483218"/>
    <lineage>
        <taxon>Bacteria</taxon>
        <taxon>Bacillati</taxon>
        <taxon>Bacillota</taxon>
        <taxon>Clostridia</taxon>
        <taxon>Eubacteriales</taxon>
    </lineage>
</organism>
<dbReference type="HOGENOM" id="CLU_063626_2_1_9"/>